<proteinExistence type="predicted"/>
<protein>
    <submittedName>
        <fullName evidence="1">Uncharacterized protein</fullName>
    </submittedName>
</protein>
<organism evidence="1">
    <name type="scientific">Ixodes ricinus</name>
    <name type="common">Common tick</name>
    <name type="synonym">Acarus ricinus</name>
    <dbReference type="NCBI Taxonomy" id="34613"/>
    <lineage>
        <taxon>Eukaryota</taxon>
        <taxon>Metazoa</taxon>
        <taxon>Ecdysozoa</taxon>
        <taxon>Arthropoda</taxon>
        <taxon>Chelicerata</taxon>
        <taxon>Arachnida</taxon>
        <taxon>Acari</taxon>
        <taxon>Parasitiformes</taxon>
        <taxon>Ixodida</taxon>
        <taxon>Ixodoidea</taxon>
        <taxon>Ixodidae</taxon>
        <taxon>Ixodinae</taxon>
        <taxon>Ixodes</taxon>
    </lineage>
</organism>
<evidence type="ECO:0000313" key="1">
    <source>
        <dbReference type="EMBL" id="MXU82387.1"/>
    </source>
</evidence>
<dbReference type="AlphaFoldDB" id="A0A6B0TZM0"/>
<sequence>MLMSILARTSVMADVTRQTCARPSCITTAATSACWVGSQARSSRSKWTLSHTRLARVNLRFISRSKVW</sequence>
<accession>A0A6B0TZM0</accession>
<reference evidence="1" key="1">
    <citation type="submission" date="2019-12" db="EMBL/GenBank/DDBJ databases">
        <title>An insight into the sialome of adult female Ixodes ricinus ticks feeding for 6 days.</title>
        <authorList>
            <person name="Perner J."/>
            <person name="Ribeiro J.M.C."/>
        </authorList>
    </citation>
    <scope>NUCLEOTIDE SEQUENCE</scope>
    <source>
        <strain evidence="1">Semi-engorged</strain>
        <tissue evidence="1">Salivary glands</tissue>
    </source>
</reference>
<dbReference type="EMBL" id="GIFC01000304">
    <property type="protein sequence ID" value="MXU82387.1"/>
    <property type="molecule type" value="Transcribed_RNA"/>
</dbReference>
<name>A0A6B0TZM0_IXORI</name>